<evidence type="ECO:0000313" key="1">
    <source>
        <dbReference type="EMBL" id="EMD16209.1"/>
    </source>
</evidence>
<dbReference type="eggNOG" id="ENOG50336KH">
    <property type="taxonomic scope" value="Bacteria"/>
</dbReference>
<sequence>MKKNKKKQPKICIFAKRLFLFSVLLLIGCNVFLNSYEIRLNAQTKTAQNEISALKSDIDGLKMKKQEQVSFANIKKVVSKKGYTYQQSQVATTVVGVKKNAEN</sequence>
<dbReference type="Proteomes" id="UP000011758">
    <property type="component" value="Unassembled WGS sequence"/>
</dbReference>
<dbReference type="RefSeq" id="WP_004803882.1">
    <property type="nucleotide sequence ID" value="NZ_AUGJ01000024.1"/>
</dbReference>
<organism evidence="1 2">
    <name type="scientific">Eggerthia catenaformis OT 569 = DSM 20559</name>
    <dbReference type="NCBI Taxonomy" id="999415"/>
    <lineage>
        <taxon>Bacteria</taxon>
        <taxon>Bacillati</taxon>
        <taxon>Bacillota</taxon>
        <taxon>Erysipelotrichia</taxon>
        <taxon>Erysipelotrichales</taxon>
        <taxon>Coprobacillaceae</taxon>
        <taxon>Eggerthia</taxon>
    </lineage>
</organism>
<evidence type="ECO:0000313" key="2">
    <source>
        <dbReference type="Proteomes" id="UP000011758"/>
    </source>
</evidence>
<comment type="caution">
    <text evidence="1">The sequence shown here is derived from an EMBL/GenBank/DDBJ whole genome shotgun (WGS) entry which is preliminary data.</text>
</comment>
<protein>
    <recommendedName>
        <fullName evidence="3">Cell division protein FtsL</fullName>
    </recommendedName>
</protein>
<dbReference type="BioCyc" id="ECAT999415-HMP:GTTI-1673-MONOMER"/>
<dbReference type="STRING" id="999415.HMPREF9943_01612"/>
<accession>M2PKU9</accession>
<gene>
    <name evidence="1" type="ORF">HMPREF9943_01612</name>
</gene>
<proteinExistence type="predicted"/>
<dbReference type="EMBL" id="AGEJ01000024">
    <property type="protein sequence ID" value="EMD16209.1"/>
    <property type="molecule type" value="Genomic_DNA"/>
</dbReference>
<dbReference type="OrthoDB" id="1650009at2"/>
<name>M2PKU9_9FIRM</name>
<reference evidence="1 2" key="1">
    <citation type="submission" date="2013-02" db="EMBL/GenBank/DDBJ databases">
        <title>The Genome Sequence of Lactobacillus catenaformis F0143.</title>
        <authorList>
            <consortium name="The Broad Institute Genome Sequencing Platform"/>
            <person name="Earl A."/>
            <person name="Ward D."/>
            <person name="Feldgarden M."/>
            <person name="Gevers D."/>
            <person name="Izard J."/>
            <person name="Blanton J.M."/>
            <person name="Mathney J."/>
            <person name="Dewhirst F.E."/>
            <person name="Young S.K."/>
            <person name="Zeng Q."/>
            <person name="Gargeya S."/>
            <person name="Fitzgerald M."/>
            <person name="Haas B."/>
            <person name="Abouelleil A."/>
            <person name="Alvarado L."/>
            <person name="Arachchi H.M."/>
            <person name="Berlin A."/>
            <person name="Chapman S.B."/>
            <person name="Gearin G."/>
            <person name="Goldberg J."/>
            <person name="Griggs A."/>
            <person name="Gujja S."/>
            <person name="Hansen M."/>
            <person name="Heiman D."/>
            <person name="Howarth C."/>
            <person name="Larimer J."/>
            <person name="Lui A."/>
            <person name="MacDonald P.J.P."/>
            <person name="McCowen C."/>
            <person name="Montmayeur A."/>
            <person name="Murphy C."/>
            <person name="Neiman D."/>
            <person name="Pearson M."/>
            <person name="Priest M."/>
            <person name="Roberts A."/>
            <person name="Saif S."/>
            <person name="Shea T."/>
            <person name="Sisk P."/>
            <person name="Stolte C."/>
            <person name="Sykes S."/>
            <person name="Wortman J."/>
            <person name="Nusbaum C."/>
            <person name="Birren B."/>
        </authorList>
    </citation>
    <scope>NUCLEOTIDE SEQUENCE [LARGE SCALE GENOMIC DNA]</scope>
    <source>
        <strain evidence="1 2">OT 569</strain>
    </source>
</reference>
<evidence type="ECO:0008006" key="3">
    <source>
        <dbReference type="Google" id="ProtNLM"/>
    </source>
</evidence>
<keyword evidence="2" id="KW-1185">Reference proteome</keyword>
<dbReference type="AlphaFoldDB" id="M2PKU9"/>
<dbReference type="PROSITE" id="PS51257">
    <property type="entry name" value="PROKAR_LIPOPROTEIN"/>
    <property type="match status" value="1"/>
</dbReference>